<feature type="transmembrane region" description="Helical" evidence="2">
    <location>
        <begin position="37"/>
        <end position="56"/>
    </location>
</feature>
<evidence type="ECO:0000256" key="2">
    <source>
        <dbReference type="SAM" id="Phobius"/>
    </source>
</evidence>
<organism evidence="3 4">
    <name type="scientific">Paraliobacillus quinghaiensis</name>
    <dbReference type="NCBI Taxonomy" id="470815"/>
    <lineage>
        <taxon>Bacteria</taxon>
        <taxon>Bacillati</taxon>
        <taxon>Bacillota</taxon>
        <taxon>Bacilli</taxon>
        <taxon>Bacillales</taxon>
        <taxon>Bacillaceae</taxon>
        <taxon>Paraliobacillus</taxon>
    </lineage>
</organism>
<evidence type="ECO:0000313" key="3">
    <source>
        <dbReference type="EMBL" id="GGM36617.1"/>
    </source>
</evidence>
<dbReference type="PANTHER" id="PTHR40027">
    <property type="entry name" value="CELL DIVISION PROTEIN DIVIC"/>
    <property type="match status" value="1"/>
</dbReference>
<protein>
    <recommendedName>
        <fullName evidence="5">Septum formation initiator family protein</fullName>
    </recommendedName>
</protein>
<dbReference type="Proteomes" id="UP000618460">
    <property type="component" value="Unassembled WGS sequence"/>
</dbReference>
<dbReference type="AlphaFoldDB" id="A0A917WWV3"/>
<evidence type="ECO:0000313" key="4">
    <source>
        <dbReference type="Proteomes" id="UP000618460"/>
    </source>
</evidence>
<keyword evidence="2" id="KW-0812">Transmembrane</keyword>
<proteinExistence type="predicted"/>
<evidence type="ECO:0000256" key="1">
    <source>
        <dbReference type="SAM" id="Coils"/>
    </source>
</evidence>
<feature type="coiled-coil region" evidence="1">
    <location>
        <begin position="62"/>
        <end position="96"/>
    </location>
</feature>
<reference evidence="3" key="1">
    <citation type="journal article" date="2014" name="Int. J. Syst. Evol. Microbiol.">
        <title>Complete genome sequence of Corynebacterium casei LMG S-19264T (=DSM 44701T), isolated from a smear-ripened cheese.</title>
        <authorList>
            <consortium name="US DOE Joint Genome Institute (JGI-PGF)"/>
            <person name="Walter F."/>
            <person name="Albersmeier A."/>
            <person name="Kalinowski J."/>
            <person name="Ruckert C."/>
        </authorList>
    </citation>
    <scope>NUCLEOTIDE SEQUENCE</scope>
    <source>
        <strain evidence="3">CGMCC 1.6333</strain>
    </source>
</reference>
<dbReference type="RefSeq" id="WP_117156763.1">
    <property type="nucleotide sequence ID" value="NZ_BMLG01000014.1"/>
</dbReference>
<keyword evidence="2" id="KW-0472">Membrane</keyword>
<gene>
    <name evidence="3" type="ORF">GCM10011351_23420</name>
</gene>
<sequence length="126" mass="15223">MGRKERNVSRINSTYVQQYDAHVERHRKKKKRLHRRLILFAIIVAITFGSIITYHINQRVMYSQKQEHYDALQVEMKALETEEKELDEEIKLLEDEEYVLQIAKTNYFFTEEGEIIFKLPKEDPSY</sequence>
<dbReference type="EMBL" id="BMLG01000014">
    <property type="protein sequence ID" value="GGM36617.1"/>
    <property type="molecule type" value="Genomic_DNA"/>
</dbReference>
<dbReference type="PANTHER" id="PTHR40027:SF1">
    <property type="entry name" value="CELL DIVISION PROTEIN DIVIC"/>
    <property type="match status" value="1"/>
</dbReference>
<name>A0A917WWV3_9BACI</name>
<comment type="caution">
    <text evidence="3">The sequence shown here is derived from an EMBL/GenBank/DDBJ whole genome shotgun (WGS) entry which is preliminary data.</text>
</comment>
<dbReference type="InterPro" id="IPR039076">
    <property type="entry name" value="DivIC"/>
</dbReference>
<dbReference type="Pfam" id="PF04977">
    <property type="entry name" value="DivIC"/>
    <property type="match status" value="1"/>
</dbReference>
<dbReference type="OrthoDB" id="2991180at2"/>
<reference evidence="3" key="2">
    <citation type="submission" date="2020-09" db="EMBL/GenBank/DDBJ databases">
        <authorList>
            <person name="Sun Q."/>
            <person name="Zhou Y."/>
        </authorList>
    </citation>
    <scope>NUCLEOTIDE SEQUENCE</scope>
    <source>
        <strain evidence="3">CGMCC 1.6333</strain>
    </source>
</reference>
<dbReference type="InterPro" id="IPR007060">
    <property type="entry name" value="FtsL/DivIC"/>
</dbReference>
<keyword evidence="2" id="KW-1133">Transmembrane helix</keyword>
<evidence type="ECO:0008006" key="5">
    <source>
        <dbReference type="Google" id="ProtNLM"/>
    </source>
</evidence>
<keyword evidence="1" id="KW-0175">Coiled coil</keyword>
<dbReference type="GO" id="GO:0051301">
    <property type="term" value="P:cell division"/>
    <property type="evidence" value="ECO:0007669"/>
    <property type="project" value="InterPro"/>
</dbReference>
<accession>A0A917WWV3</accession>
<keyword evidence="4" id="KW-1185">Reference proteome</keyword>